<dbReference type="AlphaFoldDB" id="A0A919EE90"/>
<dbReference type="GO" id="GO:0016192">
    <property type="term" value="P:vesicle-mediated transport"/>
    <property type="evidence" value="ECO:0007669"/>
    <property type="project" value="UniProtKB-KW"/>
</dbReference>
<proteinExistence type="inferred from homology"/>
<dbReference type="PANTHER" id="PTHR13768">
    <property type="entry name" value="SOLUBLE NSF ATTACHMENT PROTEIN SNAP"/>
    <property type="match status" value="1"/>
</dbReference>
<keyword evidence="6" id="KW-0472">Membrane</keyword>
<organism evidence="9 10">
    <name type="scientific">Streptomyces mashuensis</name>
    <dbReference type="NCBI Taxonomy" id="33904"/>
    <lineage>
        <taxon>Bacteria</taxon>
        <taxon>Bacillati</taxon>
        <taxon>Actinomycetota</taxon>
        <taxon>Actinomycetes</taxon>
        <taxon>Kitasatosporales</taxon>
        <taxon>Streptomycetaceae</taxon>
        <taxon>Streptomyces</taxon>
    </lineage>
</organism>
<protein>
    <recommendedName>
        <fullName evidence="7">Gamma-soluble NSF attachment protein</fullName>
    </recommendedName>
    <alternativeName>
        <fullName evidence="8">N-ethylmaleimide-sensitive factor attachment protein gamma</fullName>
    </alternativeName>
</protein>
<dbReference type="Proteomes" id="UP000638313">
    <property type="component" value="Unassembled WGS sequence"/>
</dbReference>
<dbReference type="GO" id="GO:0005483">
    <property type="term" value="F:soluble NSF attachment protein activity"/>
    <property type="evidence" value="ECO:0007669"/>
    <property type="project" value="TreeGrafter"/>
</dbReference>
<evidence type="ECO:0000313" key="9">
    <source>
        <dbReference type="EMBL" id="GHF55520.1"/>
    </source>
</evidence>
<accession>A0A919EE90</accession>
<dbReference type="InterPro" id="IPR019734">
    <property type="entry name" value="TPR_rpt"/>
</dbReference>
<reference evidence="9" key="1">
    <citation type="journal article" date="2014" name="Int. J. Syst. Evol. Microbiol.">
        <title>Complete genome sequence of Corynebacterium casei LMG S-19264T (=DSM 44701T), isolated from a smear-ripened cheese.</title>
        <authorList>
            <consortium name="US DOE Joint Genome Institute (JGI-PGF)"/>
            <person name="Walter F."/>
            <person name="Albersmeier A."/>
            <person name="Kalinowski J."/>
            <person name="Ruckert C."/>
        </authorList>
    </citation>
    <scope>NUCLEOTIDE SEQUENCE</scope>
    <source>
        <strain evidence="9">JCM 4059</strain>
    </source>
</reference>
<keyword evidence="4" id="KW-0931">ER-Golgi transport</keyword>
<evidence type="ECO:0000256" key="8">
    <source>
        <dbReference type="ARBA" id="ARBA00042485"/>
    </source>
</evidence>
<dbReference type="RefSeq" id="WP_190131129.1">
    <property type="nucleotide sequence ID" value="NZ_BNBD01000008.1"/>
</dbReference>
<dbReference type="SMART" id="SM00028">
    <property type="entry name" value="TPR"/>
    <property type="match status" value="6"/>
</dbReference>
<evidence type="ECO:0000256" key="1">
    <source>
        <dbReference type="ARBA" id="ARBA00004170"/>
    </source>
</evidence>
<dbReference type="GO" id="GO:0005774">
    <property type="term" value="C:vacuolar membrane"/>
    <property type="evidence" value="ECO:0007669"/>
    <property type="project" value="TreeGrafter"/>
</dbReference>
<dbReference type="GO" id="GO:0019905">
    <property type="term" value="F:syntaxin binding"/>
    <property type="evidence" value="ECO:0007669"/>
    <property type="project" value="TreeGrafter"/>
</dbReference>
<keyword evidence="3" id="KW-0813">Transport</keyword>
<dbReference type="InterPro" id="IPR011990">
    <property type="entry name" value="TPR-like_helical_dom_sf"/>
</dbReference>
<evidence type="ECO:0000256" key="3">
    <source>
        <dbReference type="ARBA" id="ARBA00022448"/>
    </source>
</evidence>
<comment type="caution">
    <text evidence="9">The sequence shown here is derived from an EMBL/GenBank/DDBJ whole genome shotgun (WGS) entry which is preliminary data.</text>
</comment>
<dbReference type="EMBL" id="BNBD01000008">
    <property type="protein sequence ID" value="GHF55520.1"/>
    <property type="molecule type" value="Genomic_DNA"/>
</dbReference>
<evidence type="ECO:0000256" key="2">
    <source>
        <dbReference type="ARBA" id="ARBA00010050"/>
    </source>
</evidence>
<comment type="similarity">
    <text evidence="2">Belongs to the SNAP family.</text>
</comment>
<dbReference type="Pfam" id="PF13424">
    <property type="entry name" value="TPR_12"/>
    <property type="match status" value="1"/>
</dbReference>
<evidence type="ECO:0000256" key="4">
    <source>
        <dbReference type="ARBA" id="ARBA00022892"/>
    </source>
</evidence>
<comment type="subcellular location">
    <subcellularLocation>
        <location evidence="1">Membrane</location>
        <topology evidence="1">Peripheral membrane protein</topology>
    </subcellularLocation>
</comment>
<gene>
    <name evidence="9" type="ORF">GCM10010218_41310</name>
</gene>
<dbReference type="SUPFAM" id="SSF48452">
    <property type="entry name" value="TPR-like"/>
    <property type="match status" value="1"/>
</dbReference>
<dbReference type="GO" id="GO:0031201">
    <property type="term" value="C:SNARE complex"/>
    <property type="evidence" value="ECO:0007669"/>
    <property type="project" value="TreeGrafter"/>
</dbReference>
<dbReference type="PANTHER" id="PTHR13768:SF2">
    <property type="entry name" value="GAMMA-SOLUBLE NSF ATTACHMENT PROTEIN"/>
    <property type="match status" value="1"/>
</dbReference>
<keyword evidence="10" id="KW-1185">Reference proteome</keyword>
<dbReference type="GO" id="GO:0006886">
    <property type="term" value="P:intracellular protein transport"/>
    <property type="evidence" value="ECO:0007669"/>
    <property type="project" value="InterPro"/>
</dbReference>
<dbReference type="InterPro" id="IPR000744">
    <property type="entry name" value="NSF_attach"/>
</dbReference>
<evidence type="ECO:0000256" key="5">
    <source>
        <dbReference type="ARBA" id="ARBA00022927"/>
    </source>
</evidence>
<keyword evidence="5" id="KW-0653">Protein transport</keyword>
<evidence type="ECO:0000256" key="7">
    <source>
        <dbReference type="ARBA" id="ARBA00040047"/>
    </source>
</evidence>
<evidence type="ECO:0000313" key="10">
    <source>
        <dbReference type="Proteomes" id="UP000638313"/>
    </source>
</evidence>
<evidence type="ECO:0000256" key="6">
    <source>
        <dbReference type="ARBA" id="ARBA00023136"/>
    </source>
</evidence>
<dbReference type="Gene3D" id="1.25.40.10">
    <property type="entry name" value="Tetratricopeptide repeat domain"/>
    <property type="match status" value="1"/>
</dbReference>
<name>A0A919EE90_9ACTN</name>
<reference evidence="9" key="2">
    <citation type="submission" date="2020-09" db="EMBL/GenBank/DDBJ databases">
        <authorList>
            <person name="Sun Q."/>
            <person name="Ohkuma M."/>
        </authorList>
    </citation>
    <scope>NUCLEOTIDE SEQUENCE</scope>
    <source>
        <strain evidence="9">JCM 4059</strain>
    </source>
</reference>
<sequence>MLETKEAVFDALRENNDRPYGRRRTVVAEELVEAAGQFPENDLLVTALLELMEAYEFSGEHRHSPVVFARILKLWDTDRGAFSEWEAKQVLWRFKWVTTSLLQVPDVPLTAIDGWLAQMDERYRAAGQGRQPVAAMRYAVARHTGHGLAHAYDAWATRPREELSDCEACEIRQRALFHAGTGDDARALETWRPVLEGTAGCTEEPCTSQAKALLPLLRLGRTDEARSHHLAGYRAARGRTATADEIGRHLEFCALTHNEARGLEILAENRELFTVTGAPLNRLHFLTGTEVLLRRLAAQGHAGAATAGPAGRTWTVGDLLDHVHAEADALAAAFDTRNGSTWVGDRRRERLAREPLLAEPLPLGLRATALLLAPAPAPAPQAPVPDDFATLLEQARAMDAQGHPGAKRLWRRVADIVTAPGHVHDPALGPAERLSAELAEQRGFAAFHAERHDDARAAMTEAAELFARAGMPWHAVVARARAACRPATASGGEPDWAALATALPEAGELLAAGVPGVEHDNTPQEHYLAVLVCHLSAAHTALLAELPDVTPATRERFESAAATVLAEAGRLGVAHTPAVAHQYLADVAAYTGRFDEAEARLRSAVQVAETAGRPWRAANARGLLGQVLLQQDRPQEAADELRQALSTAARHDDTDFPVARTHILLGHACAHSGDVAGAVRHLSEAAARLDREDEPESAAETRLQLADVLSRADQWADAVAVLESLLTDDAAASLPAPLAAQIRLDLARGLTELEEYRASAEEFLRLADTVAGWEDGTTHTLVAAEAAVALARAGSWDAARTAYERAVTAHGAAANPGPVLSMMCQFAALTTAAQGPDGLDAALAHLAEADRLRLSVPAGEEGFAAWYHEGATHYRRARTLAVAERFAEALAEMERAVTAYEAGGPQAEAPRAEAVRVAALIEGNGLHAVPAATARLTAAIARCEAAGLPEAVAILTSLREDLASRQE</sequence>